<keyword evidence="5" id="KW-1185">Reference proteome</keyword>
<dbReference type="SMART" id="SM00248">
    <property type="entry name" value="ANK"/>
    <property type="match status" value="2"/>
</dbReference>
<evidence type="ECO:0000313" key="4">
    <source>
        <dbReference type="EMBL" id="KIJ15668.1"/>
    </source>
</evidence>
<protein>
    <submittedName>
        <fullName evidence="4">Unplaced genomic scaffold PAXINscaffold_14, whole genome shotgun sequence</fullName>
    </submittedName>
</protein>
<dbReference type="PROSITE" id="PS50088">
    <property type="entry name" value="ANK_REPEAT"/>
    <property type="match status" value="2"/>
</dbReference>
<organism evidence="4 5">
    <name type="scientific">Paxillus involutus ATCC 200175</name>
    <dbReference type="NCBI Taxonomy" id="664439"/>
    <lineage>
        <taxon>Eukaryota</taxon>
        <taxon>Fungi</taxon>
        <taxon>Dikarya</taxon>
        <taxon>Basidiomycota</taxon>
        <taxon>Agaricomycotina</taxon>
        <taxon>Agaricomycetes</taxon>
        <taxon>Agaricomycetidae</taxon>
        <taxon>Boletales</taxon>
        <taxon>Paxilineae</taxon>
        <taxon>Paxillaceae</taxon>
        <taxon>Paxillus</taxon>
    </lineage>
</organism>
<dbReference type="EMBL" id="KN819336">
    <property type="protein sequence ID" value="KIJ15668.1"/>
    <property type="molecule type" value="Genomic_DNA"/>
</dbReference>
<dbReference type="Proteomes" id="UP000053647">
    <property type="component" value="Unassembled WGS sequence"/>
</dbReference>
<sequence length="191" mass="20860">MSECLVPTVDEREDLLLSCRYGDLPDVQDFITKFGAAAASDVQDDNGNTILHMTCANGHTDVLEYLLPSVPPSLLIKQNNAGSTPLHWAALNKHLEVAQKLVQYPDGPGVDMIDIKNAAGRSPLAEAEMEEWDDGAKWFVQVMKLDEAKEEEEDAPVDPSQAIEVEIQDADGQVAKMTINPKASESKEDPS</sequence>
<dbReference type="InterPro" id="IPR002110">
    <property type="entry name" value="Ankyrin_rpt"/>
</dbReference>
<evidence type="ECO:0000313" key="5">
    <source>
        <dbReference type="Proteomes" id="UP000053647"/>
    </source>
</evidence>
<evidence type="ECO:0000256" key="1">
    <source>
        <dbReference type="ARBA" id="ARBA00022737"/>
    </source>
</evidence>
<dbReference type="AlphaFoldDB" id="A0A0C9TZA4"/>
<accession>A0A0C9TZA4</accession>
<dbReference type="SUPFAM" id="SSF48403">
    <property type="entry name" value="Ankyrin repeat"/>
    <property type="match status" value="1"/>
</dbReference>
<reference evidence="5" key="2">
    <citation type="submission" date="2015-01" db="EMBL/GenBank/DDBJ databases">
        <title>Evolutionary Origins and Diversification of the Mycorrhizal Mutualists.</title>
        <authorList>
            <consortium name="DOE Joint Genome Institute"/>
            <consortium name="Mycorrhizal Genomics Consortium"/>
            <person name="Kohler A."/>
            <person name="Kuo A."/>
            <person name="Nagy L.G."/>
            <person name="Floudas D."/>
            <person name="Copeland A."/>
            <person name="Barry K.W."/>
            <person name="Cichocki N."/>
            <person name="Veneault-Fourrey C."/>
            <person name="LaButti K."/>
            <person name="Lindquist E.A."/>
            <person name="Lipzen A."/>
            <person name="Lundell T."/>
            <person name="Morin E."/>
            <person name="Murat C."/>
            <person name="Riley R."/>
            <person name="Ohm R."/>
            <person name="Sun H."/>
            <person name="Tunlid A."/>
            <person name="Henrissat B."/>
            <person name="Grigoriev I.V."/>
            <person name="Hibbett D.S."/>
            <person name="Martin F."/>
        </authorList>
    </citation>
    <scope>NUCLEOTIDE SEQUENCE [LARGE SCALE GENOMIC DNA]</scope>
    <source>
        <strain evidence="5">ATCC 200175</strain>
    </source>
</reference>
<name>A0A0C9TZA4_PAXIN</name>
<dbReference type="InterPro" id="IPR036770">
    <property type="entry name" value="Ankyrin_rpt-contain_sf"/>
</dbReference>
<feature type="repeat" description="ANK" evidence="3">
    <location>
        <begin position="81"/>
        <end position="103"/>
    </location>
</feature>
<dbReference type="Pfam" id="PF12796">
    <property type="entry name" value="Ank_2"/>
    <property type="match status" value="1"/>
</dbReference>
<keyword evidence="2 3" id="KW-0040">ANK repeat</keyword>
<dbReference type="GO" id="GO:0085020">
    <property type="term" value="P:protein K6-linked ubiquitination"/>
    <property type="evidence" value="ECO:0007669"/>
    <property type="project" value="TreeGrafter"/>
</dbReference>
<feature type="repeat" description="ANK" evidence="3">
    <location>
        <begin position="46"/>
        <end position="67"/>
    </location>
</feature>
<reference evidence="4 5" key="1">
    <citation type="submission" date="2014-06" db="EMBL/GenBank/DDBJ databases">
        <authorList>
            <consortium name="DOE Joint Genome Institute"/>
            <person name="Kuo A."/>
            <person name="Kohler A."/>
            <person name="Nagy L.G."/>
            <person name="Floudas D."/>
            <person name="Copeland A."/>
            <person name="Barry K.W."/>
            <person name="Cichocki N."/>
            <person name="Veneault-Fourrey C."/>
            <person name="LaButti K."/>
            <person name="Lindquist E.A."/>
            <person name="Lipzen A."/>
            <person name="Lundell T."/>
            <person name="Morin E."/>
            <person name="Murat C."/>
            <person name="Sun H."/>
            <person name="Tunlid A."/>
            <person name="Henrissat B."/>
            <person name="Grigoriev I.V."/>
            <person name="Hibbett D.S."/>
            <person name="Martin F."/>
            <person name="Nordberg H.P."/>
            <person name="Cantor M.N."/>
            <person name="Hua S.X."/>
        </authorList>
    </citation>
    <scope>NUCLEOTIDE SEQUENCE [LARGE SCALE GENOMIC DNA]</scope>
    <source>
        <strain evidence="4 5">ATCC 200175</strain>
    </source>
</reference>
<evidence type="ECO:0000256" key="3">
    <source>
        <dbReference type="PROSITE-ProRule" id="PRU00023"/>
    </source>
</evidence>
<keyword evidence="1" id="KW-0677">Repeat</keyword>
<evidence type="ECO:0000256" key="2">
    <source>
        <dbReference type="ARBA" id="ARBA00023043"/>
    </source>
</evidence>
<dbReference type="PROSITE" id="PS50297">
    <property type="entry name" value="ANK_REP_REGION"/>
    <property type="match status" value="2"/>
</dbReference>
<dbReference type="Gene3D" id="1.25.40.20">
    <property type="entry name" value="Ankyrin repeat-containing domain"/>
    <property type="match status" value="1"/>
</dbReference>
<gene>
    <name evidence="4" type="ORF">PAXINDRAFT_169095</name>
</gene>
<dbReference type="PANTHER" id="PTHR24171:SF8">
    <property type="entry name" value="BRCA1-ASSOCIATED RING DOMAIN PROTEIN 1"/>
    <property type="match status" value="1"/>
</dbReference>
<proteinExistence type="predicted"/>
<dbReference type="OrthoDB" id="10057496at2759"/>
<dbReference type="GO" id="GO:0004842">
    <property type="term" value="F:ubiquitin-protein transferase activity"/>
    <property type="evidence" value="ECO:0007669"/>
    <property type="project" value="TreeGrafter"/>
</dbReference>
<dbReference type="PANTHER" id="PTHR24171">
    <property type="entry name" value="ANKYRIN REPEAT DOMAIN-CONTAINING PROTEIN 39-RELATED"/>
    <property type="match status" value="1"/>
</dbReference>
<dbReference type="HOGENOM" id="CLU_000134_20_1_1"/>